<keyword evidence="2" id="KW-1185">Reference proteome</keyword>
<proteinExistence type="predicted"/>
<reference evidence="1 2" key="1">
    <citation type="journal article" date="2018" name="MBio">
        <title>Insights into the evolution of host association through the isolation and characterization of a novel human periodontal pathobiont, Desulfobulbus oralis.</title>
        <authorList>
            <person name="Cross K.L."/>
            <person name="Chirania P."/>
            <person name="Xiong W."/>
            <person name="Beall C.J."/>
            <person name="Elkins J.G."/>
            <person name="Giannone R.J."/>
            <person name="Griffen A.L."/>
            <person name="Guss A.M."/>
            <person name="Hettich R.L."/>
            <person name="Joshi S.S."/>
            <person name="Mokrzan E.M."/>
            <person name="Martin R.K."/>
            <person name="Zhulin I.B."/>
            <person name="Leys E.J."/>
            <person name="Podar M."/>
        </authorList>
    </citation>
    <scope>NUCLEOTIDE SEQUENCE [LARGE SCALE GENOMIC DNA]</scope>
    <source>
        <strain evidence="1 2">ORNL</strain>
    </source>
</reference>
<dbReference type="AlphaFoldDB" id="A0A2L1GLT6"/>
<accession>A0A2L1GLT6</accession>
<evidence type="ECO:0000313" key="2">
    <source>
        <dbReference type="Proteomes" id="UP000239867"/>
    </source>
</evidence>
<sequence length="69" mass="7328">MPPGKARKLWFGRLNAAASVRKEEGLDLAPALHRVNACLVAAAASRPPSVRARTGGHLAKRALSRLAVF</sequence>
<dbReference type="KEGG" id="deo:CAY53_03310"/>
<name>A0A2L1GLT6_9BACT</name>
<gene>
    <name evidence="1" type="ORF">CAY53_03310</name>
</gene>
<dbReference type="EMBL" id="CP021255">
    <property type="protein sequence ID" value="AVD70632.1"/>
    <property type="molecule type" value="Genomic_DNA"/>
</dbReference>
<protein>
    <submittedName>
        <fullName evidence="1">Uncharacterized protein</fullName>
    </submittedName>
</protein>
<organism evidence="1 2">
    <name type="scientific">Desulfobulbus oralis</name>
    <dbReference type="NCBI Taxonomy" id="1986146"/>
    <lineage>
        <taxon>Bacteria</taxon>
        <taxon>Pseudomonadati</taxon>
        <taxon>Thermodesulfobacteriota</taxon>
        <taxon>Desulfobulbia</taxon>
        <taxon>Desulfobulbales</taxon>
        <taxon>Desulfobulbaceae</taxon>
        <taxon>Desulfobulbus</taxon>
    </lineage>
</organism>
<dbReference type="Proteomes" id="UP000239867">
    <property type="component" value="Chromosome"/>
</dbReference>
<evidence type="ECO:0000313" key="1">
    <source>
        <dbReference type="EMBL" id="AVD70632.1"/>
    </source>
</evidence>